<evidence type="ECO:0000313" key="4">
    <source>
        <dbReference type="Proteomes" id="UP001319882"/>
    </source>
</evidence>
<dbReference type="EMBL" id="WHVL01000007">
    <property type="protein sequence ID" value="MCB8890459.1"/>
    <property type="molecule type" value="Genomic_DNA"/>
</dbReference>
<keyword evidence="4" id="KW-1185">Reference proteome</keyword>
<dbReference type="RefSeq" id="WP_227391127.1">
    <property type="nucleotide sequence ID" value="NZ_JBHSCJ010000009.1"/>
</dbReference>
<dbReference type="Proteomes" id="UP001319882">
    <property type="component" value="Unassembled WGS sequence"/>
</dbReference>
<dbReference type="Pfam" id="PF11286">
    <property type="entry name" value="DUF3087"/>
    <property type="match status" value="1"/>
</dbReference>
<accession>A0ABS8DW86</accession>
<protein>
    <submittedName>
        <fullName evidence="3">DUF3087 family protein</fullName>
    </submittedName>
</protein>
<gene>
    <name evidence="3" type="ORF">GEV37_15190</name>
</gene>
<name>A0ABS8DW86_9GAMM</name>
<keyword evidence="2" id="KW-0472">Membrane</keyword>
<organism evidence="3 4">
    <name type="scientific">Vreelandella malpeensis</name>
    <dbReference type="NCBI Taxonomy" id="1172368"/>
    <lineage>
        <taxon>Bacteria</taxon>
        <taxon>Pseudomonadati</taxon>
        <taxon>Pseudomonadota</taxon>
        <taxon>Gammaproteobacteria</taxon>
        <taxon>Oceanospirillales</taxon>
        <taxon>Halomonadaceae</taxon>
        <taxon>Vreelandella</taxon>
    </lineage>
</organism>
<feature type="compositionally biased region" description="Basic and acidic residues" evidence="1">
    <location>
        <begin position="130"/>
        <end position="147"/>
    </location>
</feature>
<comment type="caution">
    <text evidence="3">The sequence shown here is derived from an EMBL/GenBank/DDBJ whole genome shotgun (WGS) entry which is preliminary data.</text>
</comment>
<evidence type="ECO:0000256" key="1">
    <source>
        <dbReference type="SAM" id="MobiDB-lite"/>
    </source>
</evidence>
<keyword evidence="2" id="KW-1133">Transmembrane helix</keyword>
<evidence type="ECO:0000313" key="3">
    <source>
        <dbReference type="EMBL" id="MCB8890459.1"/>
    </source>
</evidence>
<feature type="transmembrane region" description="Helical" evidence="2">
    <location>
        <begin position="20"/>
        <end position="41"/>
    </location>
</feature>
<feature type="transmembrane region" description="Helical" evidence="2">
    <location>
        <begin position="47"/>
        <end position="68"/>
    </location>
</feature>
<feature type="region of interest" description="Disordered" evidence="1">
    <location>
        <begin position="130"/>
        <end position="169"/>
    </location>
</feature>
<keyword evidence="2" id="KW-0812">Transmembrane</keyword>
<proteinExistence type="predicted"/>
<dbReference type="InterPro" id="IPR021438">
    <property type="entry name" value="DUF3087"/>
</dbReference>
<evidence type="ECO:0000256" key="2">
    <source>
        <dbReference type="SAM" id="Phobius"/>
    </source>
</evidence>
<sequence length="169" mass="18904">MAFTLQEQSPARYRRKARMISVMMVGQLIIFGMLFSLLLSSVLESALWAHGLGILLGLLATSALFAVLKERPWMAEINYVWQLKSHLSRINGYQGALTREAGQDNRAALDILSFYHAGINQVVALNDRAPQDAERQAQKARITERRRALGMPEQAASFDPNDLGAFTRD</sequence>
<reference evidence="3 4" key="1">
    <citation type="journal article" date="2021" name="Sci. Rep.">
        <title>Genome analysis of a halophilic bacterium Halomonas malpeensis YU-PRIM-29(T) reveals its exopolysaccharide and pigment producing capabilities.</title>
        <authorList>
            <person name="Athmika"/>
            <person name="Ghate S.D."/>
            <person name="Arun A.B."/>
            <person name="Rao S.S."/>
            <person name="Kumar S.T.A."/>
            <person name="Kandiyil M.K."/>
            <person name="Saptami K."/>
            <person name="Rekha P.D."/>
        </authorList>
    </citation>
    <scope>NUCLEOTIDE SEQUENCE [LARGE SCALE GENOMIC DNA]</scope>
    <source>
        <strain evidence="4">prim 29</strain>
    </source>
</reference>